<dbReference type="PATRIC" id="fig|1441930.4.peg.1694"/>
<reference evidence="2 3" key="2">
    <citation type="submission" date="2015-03" db="EMBL/GenBank/DDBJ databases">
        <authorList>
            <person name="Chan K.-G."/>
        </authorList>
    </citation>
    <scope>NUCLEOTIDE SEQUENCE [LARGE SCALE GENOMIC DNA]</scope>
    <source>
        <strain evidence="2 3">RB-25</strain>
    </source>
</reference>
<keyword evidence="2" id="KW-0282">Flagellum</keyword>
<dbReference type="InterPro" id="IPR036429">
    <property type="entry name" value="SpoA-like_sf"/>
</dbReference>
<dbReference type="KEGG" id="sfo:Z042_08510"/>
<organism evidence="2 3">
    <name type="scientific">Chania multitudinisentens RB-25</name>
    <dbReference type="NCBI Taxonomy" id="1441930"/>
    <lineage>
        <taxon>Bacteria</taxon>
        <taxon>Pseudomonadati</taxon>
        <taxon>Pseudomonadota</taxon>
        <taxon>Gammaproteobacteria</taxon>
        <taxon>Enterobacterales</taxon>
        <taxon>Yersiniaceae</taxon>
        <taxon>Chania</taxon>
    </lineage>
</organism>
<dbReference type="Proteomes" id="UP000019030">
    <property type="component" value="Chromosome"/>
</dbReference>
<dbReference type="HOGENOM" id="CLU_956305_0_0_6"/>
<sequence>MNPVLQRIIIHQRDELPDLVKLDVSKLGRPWHRLPKVMNDKFDVIDTRLSIYFLKKLRVNAALKAMTFAIDQHYKNTQLFSTPYGNIGFVIDRILLLHILHDFYGLNTKDGNLVSEQDDTSQVTKTEERLKNILGQELTSLIVNKDTFGEDLEIKSDYSTIISQWSWCVTFELDGYDYGRFSILFDHHHVSKMLESMRVPEVASENTAKQNGFNPAHIEQLFYRLPLRLTGRLANLKLTVNQLGNINPGDIIPIHLNQTLPVFIGKEQIFDATIAEDDGKLFFCELNDKTVEKHYE</sequence>
<keyword evidence="2" id="KW-0966">Cell projection</keyword>
<dbReference type="EMBL" id="CP007044">
    <property type="protein sequence ID" value="AHG19656.1"/>
    <property type="molecule type" value="Genomic_DNA"/>
</dbReference>
<reference evidence="2 3" key="1">
    <citation type="submission" date="2014-01" db="EMBL/GenBank/DDBJ databases">
        <title>Isolation of Serratia multitudinisentens RB-25 from Ex-Landfill site.</title>
        <authorList>
            <person name="Robson E.H.J."/>
        </authorList>
    </citation>
    <scope>NUCLEOTIDE SEQUENCE [LARGE SCALE GENOMIC DNA]</scope>
    <source>
        <strain evidence="2 3">RB-25</strain>
    </source>
</reference>
<protein>
    <submittedName>
        <fullName evidence="2">Flagellar motor switch protein FliM</fullName>
    </submittedName>
</protein>
<proteinExistence type="predicted"/>
<evidence type="ECO:0000259" key="1">
    <source>
        <dbReference type="Pfam" id="PF01052"/>
    </source>
</evidence>
<keyword evidence="3" id="KW-1185">Reference proteome</keyword>
<dbReference type="OrthoDB" id="6539284at2"/>
<dbReference type="eggNOG" id="COG1868">
    <property type="taxonomic scope" value="Bacteria"/>
</dbReference>
<dbReference type="SUPFAM" id="SSF101801">
    <property type="entry name" value="Surface presentation of antigens (SPOA)"/>
    <property type="match status" value="1"/>
</dbReference>
<dbReference type="STRING" id="1441930.Z042_08510"/>
<keyword evidence="2" id="KW-0969">Cilium</keyword>
<accession>W0L7D4</accession>
<dbReference type="InterPro" id="IPR001543">
    <property type="entry name" value="FliN-like_C"/>
</dbReference>
<dbReference type="AlphaFoldDB" id="W0L7D4"/>
<evidence type="ECO:0000313" key="2">
    <source>
        <dbReference type="EMBL" id="AHG19656.1"/>
    </source>
</evidence>
<evidence type="ECO:0000313" key="3">
    <source>
        <dbReference type="Proteomes" id="UP000019030"/>
    </source>
</evidence>
<gene>
    <name evidence="2" type="ORF">Z042_08510</name>
</gene>
<dbReference type="RefSeq" id="WP_024911216.1">
    <property type="nucleotide sequence ID" value="NZ_CP007044.2"/>
</dbReference>
<dbReference type="Pfam" id="PF01052">
    <property type="entry name" value="FliMN_C"/>
    <property type="match status" value="1"/>
</dbReference>
<name>W0L7D4_9GAMM</name>
<feature type="domain" description="Flagellar motor switch protein FliN-like C-terminal" evidence="1">
    <location>
        <begin position="223"/>
        <end position="281"/>
    </location>
</feature>